<protein>
    <recommendedName>
        <fullName evidence="5">HTH araC/xylS-type domain-containing protein</fullName>
    </recommendedName>
</protein>
<dbReference type="PATRIC" id="fig|206506.3.peg.3456"/>
<dbReference type="PANTHER" id="PTHR46796">
    <property type="entry name" value="HTH-TYPE TRANSCRIPTIONAL ACTIVATOR RHAS-RELATED"/>
    <property type="match status" value="1"/>
</dbReference>
<dbReference type="PROSITE" id="PS00041">
    <property type="entry name" value="HTH_ARAC_FAMILY_1"/>
    <property type="match status" value="1"/>
</dbReference>
<dbReference type="Pfam" id="PF12833">
    <property type="entry name" value="HTH_18"/>
    <property type="match status" value="1"/>
</dbReference>
<evidence type="ECO:0000313" key="7">
    <source>
        <dbReference type="Proteomes" id="UP000078084"/>
    </source>
</evidence>
<dbReference type="STRING" id="206506.AAV32_16230"/>
<dbReference type="SUPFAM" id="SSF46689">
    <property type="entry name" value="Homeodomain-like"/>
    <property type="match status" value="2"/>
</dbReference>
<keyword evidence="7" id="KW-1185">Reference proteome</keyword>
<name>A0A171KNF3_9BURK</name>
<dbReference type="InterPro" id="IPR037923">
    <property type="entry name" value="HTH-like"/>
</dbReference>
<dbReference type="GO" id="GO:0003700">
    <property type="term" value="F:DNA-binding transcription factor activity"/>
    <property type="evidence" value="ECO:0007669"/>
    <property type="project" value="InterPro"/>
</dbReference>
<evidence type="ECO:0000256" key="1">
    <source>
        <dbReference type="ARBA" id="ARBA00023015"/>
    </source>
</evidence>
<dbReference type="EMBL" id="LBNE01000015">
    <property type="protein sequence ID" value="KKO70420.1"/>
    <property type="molecule type" value="Genomic_DNA"/>
</dbReference>
<sequence>MPSTATAIPPVPAADVRLWRDPLLPHVELRQASHSRACYVPHSHPSYSIGAIDSGHSLFTGAQGGLRRTGPGTLVYVPPAHVHACNPASLESWSYHMLHLDAAWMEDLRIEHAALSGASHAPRYMDQVMLATAPPRYAAYRQLAQILGTGQPACAKDAALIEFVMDSDTRPAAAPLPPLARCAPGPALLRVMDALRDDPAANPSLAGLAALAGMGRYQLIRAFRAATGMTPHAYQLDFRINQARDWLRQGASLADTAYRLGFADQSHFQRMFKARAAMPPGRYRSGA</sequence>
<keyword evidence="3" id="KW-0010">Activator</keyword>
<dbReference type="RefSeq" id="WP_068374877.1">
    <property type="nucleotide sequence ID" value="NZ_CP169556.1"/>
</dbReference>
<evidence type="ECO:0000313" key="6">
    <source>
        <dbReference type="EMBL" id="KKO70420.1"/>
    </source>
</evidence>
<evidence type="ECO:0000256" key="2">
    <source>
        <dbReference type="ARBA" id="ARBA00023125"/>
    </source>
</evidence>
<dbReference type="InterPro" id="IPR050204">
    <property type="entry name" value="AraC_XylS_family_regulators"/>
</dbReference>
<evidence type="ECO:0000256" key="3">
    <source>
        <dbReference type="ARBA" id="ARBA00023159"/>
    </source>
</evidence>
<reference evidence="6 7" key="1">
    <citation type="submission" date="2015-04" db="EMBL/GenBank/DDBJ databases">
        <title>Genome sequence of Kerstersia gyiorum CG1.</title>
        <authorList>
            <person name="Greninger A.L."/>
            <person name="Kozyreva V."/>
            <person name="Chaturvedi V."/>
        </authorList>
    </citation>
    <scope>NUCLEOTIDE SEQUENCE [LARGE SCALE GENOMIC DNA]</scope>
    <source>
        <strain evidence="6 7">CG1</strain>
    </source>
</reference>
<keyword evidence="1" id="KW-0805">Transcription regulation</keyword>
<dbReference type="InterPro" id="IPR003313">
    <property type="entry name" value="AraC-bd"/>
</dbReference>
<evidence type="ECO:0000259" key="5">
    <source>
        <dbReference type="PROSITE" id="PS01124"/>
    </source>
</evidence>
<dbReference type="InterPro" id="IPR018060">
    <property type="entry name" value="HTH_AraC"/>
</dbReference>
<dbReference type="InterPro" id="IPR009057">
    <property type="entry name" value="Homeodomain-like_sf"/>
</dbReference>
<dbReference type="AlphaFoldDB" id="A0A171KNF3"/>
<dbReference type="SUPFAM" id="SSF51215">
    <property type="entry name" value="Regulatory protein AraC"/>
    <property type="match status" value="1"/>
</dbReference>
<dbReference type="Proteomes" id="UP000078084">
    <property type="component" value="Unassembled WGS sequence"/>
</dbReference>
<organism evidence="6 7">
    <name type="scientific">Kerstersia gyiorum</name>
    <dbReference type="NCBI Taxonomy" id="206506"/>
    <lineage>
        <taxon>Bacteria</taxon>
        <taxon>Pseudomonadati</taxon>
        <taxon>Pseudomonadota</taxon>
        <taxon>Betaproteobacteria</taxon>
        <taxon>Burkholderiales</taxon>
        <taxon>Alcaligenaceae</taxon>
        <taxon>Kerstersia</taxon>
    </lineage>
</organism>
<dbReference type="PANTHER" id="PTHR46796:SF2">
    <property type="entry name" value="TRANSCRIPTIONAL REGULATORY PROTEIN"/>
    <property type="match status" value="1"/>
</dbReference>
<gene>
    <name evidence="6" type="ORF">AAV32_16230</name>
</gene>
<dbReference type="Pfam" id="PF02311">
    <property type="entry name" value="AraC_binding"/>
    <property type="match status" value="1"/>
</dbReference>
<dbReference type="PROSITE" id="PS01124">
    <property type="entry name" value="HTH_ARAC_FAMILY_2"/>
    <property type="match status" value="1"/>
</dbReference>
<accession>A0A171KNF3</accession>
<comment type="caution">
    <text evidence="6">The sequence shown here is derived from an EMBL/GenBank/DDBJ whole genome shotgun (WGS) entry which is preliminary data.</text>
</comment>
<keyword evidence="4" id="KW-0804">Transcription</keyword>
<feature type="domain" description="HTH araC/xylS-type" evidence="5">
    <location>
        <begin position="189"/>
        <end position="286"/>
    </location>
</feature>
<dbReference type="Gene3D" id="1.10.10.60">
    <property type="entry name" value="Homeodomain-like"/>
    <property type="match status" value="2"/>
</dbReference>
<dbReference type="SMART" id="SM00342">
    <property type="entry name" value="HTH_ARAC"/>
    <property type="match status" value="1"/>
</dbReference>
<proteinExistence type="predicted"/>
<dbReference type="InterPro" id="IPR018062">
    <property type="entry name" value="HTH_AraC-typ_CS"/>
</dbReference>
<keyword evidence="2" id="KW-0238">DNA-binding</keyword>
<evidence type="ECO:0000256" key="4">
    <source>
        <dbReference type="ARBA" id="ARBA00023163"/>
    </source>
</evidence>
<dbReference type="GO" id="GO:0043565">
    <property type="term" value="F:sequence-specific DNA binding"/>
    <property type="evidence" value="ECO:0007669"/>
    <property type="project" value="InterPro"/>
</dbReference>
<dbReference type="GeneID" id="99725599"/>